<sequence>MSMESPVQYNYEVLPTKKPSESNTLTRMISSKIFRNRDAIESWRQPSCNPLRVTVPFDVDNSEEATLVRNNQVSTGTTLSEELQENEFYTKEASHYLEPSLREEVQKALQTGTNKQEESEMVYGMTDYSCEQQEIYLSKKRSSVNPRPRSLDMQSNHYYTYAPEKCRESVYETCTPVA</sequence>
<keyword evidence="2" id="KW-1185">Reference proteome</keyword>
<reference evidence="1 2" key="1">
    <citation type="submission" date="2024-11" db="EMBL/GenBank/DDBJ databases">
        <title>Adaptive evolution of stress response genes in parasites aligns with host niche diversity.</title>
        <authorList>
            <person name="Hahn C."/>
            <person name="Resl P."/>
        </authorList>
    </citation>
    <scope>NUCLEOTIDE SEQUENCE [LARGE SCALE GENOMIC DNA]</scope>
    <source>
        <strain evidence="1">EGGRZ-B1_66</strain>
        <tissue evidence="1">Body</tissue>
    </source>
</reference>
<dbReference type="AlphaFoldDB" id="A0ABD2QAU8"/>
<dbReference type="EMBL" id="JBJKFK010000500">
    <property type="protein sequence ID" value="KAL3316681.1"/>
    <property type="molecule type" value="Genomic_DNA"/>
</dbReference>
<protein>
    <submittedName>
        <fullName evidence="1">Uncharacterized protein</fullName>
    </submittedName>
</protein>
<accession>A0ABD2QAU8</accession>
<name>A0ABD2QAU8_9PLAT</name>
<comment type="caution">
    <text evidence="1">The sequence shown here is derived from an EMBL/GenBank/DDBJ whole genome shotgun (WGS) entry which is preliminary data.</text>
</comment>
<gene>
    <name evidence="1" type="ORF">Ciccas_004674</name>
</gene>
<evidence type="ECO:0000313" key="2">
    <source>
        <dbReference type="Proteomes" id="UP001626550"/>
    </source>
</evidence>
<dbReference type="Proteomes" id="UP001626550">
    <property type="component" value="Unassembled WGS sequence"/>
</dbReference>
<proteinExistence type="predicted"/>
<evidence type="ECO:0000313" key="1">
    <source>
        <dbReference type="EMBL" id="KAL3316681.1"/>
    </source>
</evidence>
<organism evidence="1 2">
    <name type="scientific">Cichlidogyrus casuarinus</name>
    <dbReference type="NCBI Taxonomy" id="1844966"/>
    <lineage>
        <taxon>Eukaryota</taxon>
        <taxon>Metazoa</taxon>
        <taxon>Spiralia</taxon>
        <taxon>Lophotrochozoa</taxon>
        <taxon>Platyhelminthes</taxon>
        <taxon>Monogenea</taxon>
        <taxon>Monopisthocotylea</taxon>
        <taxon>Dactylogyridea</taxon>
        <taxon>Ancyrocephalidae</taxon>
        <taxon>Cichlidogyrus</taxon>
    </lineage>
</organism>